<sequence>MNKLIKVALVAVVMCLICFTAAFADGILIKNFVVKDNPFGTNEVAIVATDTAGVIQENVNGDFLFTVNGFQETLKFEHGTAFYHHKIAKSSFMLIKHENEIGSHSTLFYVYKSDAKLIPIHINWIVLFAIPVILVLLGYMFKRFIIIAAILLCLFVYFNHSNGLSIPSFFETVIDGLKHMFAP</sequence>
<keyword evidence="1" id="KW-0472">Membrane</keyword>
<organism evidence="3 4">
    <name type="scientific">Mucilaginibacter paludis DSM 18603</name>
    <dbReference type="NCBI Taxonomy" id="714943"/>
    <lineage>
        <taxon>Bacteria</taxon>
        <taxon>Pseudomonadati</taxon>
        <taxon>Bacteroidota</taxon>
        <taxon>Sphingobacteriia</taxon>
        <taxon>Sphingobacteriales</taxon>
        <taxon>Sphingobacteriaceae</taxon>
        <taxon>Mucilaginibacter</taxon>
    </lineage>
</organism>
<dbReference type="OrthoDB" id="793869at2"/>
<proteinExistence type="predicted"/>
<feature type="signal peptide" evidence="2">
    <location>
        <begin position="1"/>
        <end position="24"/>
    </location>
</feature>
<evidence type="ECO:0000313" key="3">
    <source>
        <dbReference type="EMBL" id="EHQ28938.1"/>
    </source>
</evidence>
<keyword evidence="2" id="KW-0732">Signal</keyword>
<name>H1Y5C7_9SPHI</name>
<feature type="transmembrane region" description="Helical" evidence="1">
    <location>
        <begin position="117"/>
        <end position="137"/>
    </location>
</feature>
<evidence type="ECO:0000256" key="1">
    <source>
        <dbReference type="SAM" id="Phobius"/>
    </source>
</evidence>
<evidence type="ECO:0000256" key="2">
    <source>
        <dbReference type="SAM" id="SignalP"/>
    </source>
</evidence>
<dbReference type="HOGENOM" id="CLU_129316_0_0_10"/>
<dbReference type="AlphaFoldDB" id="H1Y5C7"/>
<dbReference type="Proteomes" id="UP000002774">
    <property type="component" value="Chromosome"/>
</dbReference>
<protein>
    <submittedName>
        <fullName evidence="3">Uncharacterized protein</fullName>
    </submittedName>
</protein>
<feature type="transmembrane region" description="Helical" evidence="1">
    <location>
        <begin position="144"/>
        <end position="160"/>
    </location>
</feature>
<keyword evidence="1" id="KW-1133">Transmembrane helix</keyword>
<dbReference type="STRING" id="714943.Mucpa_4854"/>
<dbReference type="eggNOG" id="ENOG5031AIB">
    <property type="taxonomic scope" value="Bacteria"/>
</dbReference>
<dbReference type="EMBL" id="CM001403">
    <property type="protein sequence ID" value="EHQ28938.1"/>
    <property type="molecule type" value="Genomic_DNA"/>
</dbReference>
<reference evidence="3" key="1">
    <citation type="submission" date="2011-09" db="EMBL/GenBank/DDBJ databases">
        <title>The permanent draft genome of Mucilaginibacter paludis DSM 18603.</title>
        <authorList>
            <consortium name="US DOE Joint Genome Institute (JGI-PGF)"/>
            <person name="Lucas S."/>
            <person name="Han J."/>
            <person name="Lapidus A."/>
            <person name="Bruce D."/>
            <person name="Goodwin L."/>
            <person name="Pitluck S."/>
            <person name="Peters L."/>
            <person name="Kyrpides N."/>
            <person name="Mavromatis K."/>
            <person name="Ivanova N."/>
            <person name="Mikhailova N."/>
            <person name="Held B."/>
            <person name="Detter J.C."/>
            <person name="Tapia R."/>
            <person name="Han C."/>
            <person name="Land M."/>
            <person name="Hauser L."/>
            <person name="Markowitz V."/>
            <person name="Cheng J.-F."/>
            <person name="Hugenholtz P."/>
            <person name="Woyke T."/>
            <person name="Wu D."/>
            <person name="Tindall B."/>
            <person name="Brambilla E."/>
            <person name="Klenk H.-P."/>
            <person name="Eisen J.A."/>
        </authorList>
    </citation>
    <scope>NUCLEOTIDE SEQUENCE [LARGE SCALE GENOMIC DNA]</scope>
    <source>
        <strain evidence="3">DSM 18603</strain>
    </source>
</reference>
<keyword evidence="1" id="KW-0812">Transmembrane</keyword>
<dbReference type="RefSeq" id="WP_008509915.1">
    <property type="nucleotide sequence ID" value="NZ_CM001403.1"/>
</dbReference>
<gene>
    <name evidence="3" type="ORF">Mucpa_4854</name>
</gene>
<accession>H1Y5C7</accession>
<keyword evidence="4" id="KW-1185">Reference proteome</keyword>
<evidence type="ECO:0000313" key="4">
    <source>
        <dbReference type="Proteomes" id="UP000002774"/>
    </source>
</evidence>
<feature type="chain" id="PRO_5003558313" evidence="2">
    <location>
        <begin position="25"/>
        <end position="183"/>
    </location>
</feature>